<gene>
    <name evidence="1" type="ORF">GH741_01770</name>
</gene>
<dbReference type="AlphaFoldDB" id="A0A6A8DC09"/>
<dbReference type="InterPro" id="IPR026838">
    <property type="entry name" value="YheC/D"/>
</dbReference>
<keyword evidence="2" id="KW-1185">Reference proteome</keyword>
<evidence type="ECO:0000313" key="2">
    <source>
        <dbReference type="Proteomes" id="UP000799092"/>
    </source>
</evidence>
<reference evidence="1" key="1">
    <citation type="submission" date="2019-11" db="EMBL/GenBank/DDBJ databases">
        <authorList>
            <person name="Li J."/>
        </authorList>
    </citation>
    <scope>NUCLEOTIDE SEQUENCE</scope>
    <source>
        <strain evidence="1">B6B</strain>
    </source>
</reference>
<dbReference type="Proteomes" id="UP000799092">
    <property type="component" value="Unassembled WGS sequence"/>
</dbReference>
<dbReference type="EMBL" id="WJNG01000002">
    <property type="protein sequence ID" value="MRH41399.1"/>
    <property type="molecule type" value="Genomic_DNA"/>
</dbReference>
<comment type="caution">
    <text evidence="1">The sequence shown here is derived from an EMBL/GenBank/DDBJ whole genome shotgun (WGS) entry which is preliminary data.</text>
</comment>
<dbReference type="RefSeq" id="WP_153735063.1">
    <property type="nucleotide sequence ID" value="NZ_WJNG01000002.1"/>
</dbReference>
<evidence type="ECO:0000313" key="1">
    <source>
        <dbReference type="EMBL" id="MRH41399.1"/>
    </source>
</evidence>
<dbReference type="Gene3D" id="3.30.470.20">
    <property type="entry name" value="ATP-grasp fold, B domain"/>
    <property type="match status" value="1"/>
</dbReference>
<accession>A0A6A8DC09</accession>
<organism evidence="1 2">
    <name type="scientific">Aquibacillus halophilus</name>
    <dbReference type="NCBI Taxonomy" id="930132"/>
    <lineage>
        <taxon>Bacteria</taxon>
        <taxon>Bacillati</taxon>
        <taxon>Bacillota</taxon>
        <taxon>Bacilli</taxon>
        <taxon>Bacillales</taxon>
        <taxon>Bacillaceae</taxon>
        <taxon>Aquibacillus</taxon>
    </lineage>
</organism>
<evidence type="ECO:0008006" key="3">
    <source>
        <dbReference type="Google" id="ProtNLM"/>
    </source>
</evidence>
<proteinExistence type="predicted"/>
<dbReference type="SUPFAM" id="SSF56059">
    <property type="entry name" value="Glutathione synthetase ATP-binding domain-like"/>
    <property type="match status" value="1"/>
</dbReference>
<protein>
    <recommendedName>
        <fullName evidence="3">ATP-grasp domain-containing protein</fullName>
    </recommendedName>
</protein>
<name>A0A6A8DC09_9BACI</name>
<sequence>MDNLNYRNNFPINTNVHFDKERLFFNKWEMYKLLTPYKLPFHIPYTNFLSRQSIDLFTTRQISFYIKPVDTWAGKHISLITPFDKGYIIQQPNGADEFHPNKEALIQVLVHHYSRMHAIIQQRAPLLPFDSRAFDIRVHLQRDENGFWLYAGDLIRIGGEKAIVSNLFTKGGGVVETDFVLNKVLDSYQVNLVKENLAKSAFSIANLLDYYYYFIDIGADFGIDQKGNLWLLEVNTNDKVGKPAYDLFKKLPDKTVYKQMIAKDKKRKKIWSRDRGTGTLSQNRI</sequence>
<dbReference type="OrthoDB" id="7869153at2"/>
<dbReference type="Pfam" id="PF14398">
    <property type="entry name" value="ATPgrasp_YheCD"/>
    <property type="match status" value="1"/>
</dbReference>